<dbReference type="EMBL" id="QCYY01002746">
    <property type="protein sequence ID" value="ROT67862.1"/>
    <property type="molecule type" value="Genomic_DNA"/>
</dbReference>
<dbReference type="InterPro" id="IPR009496">
    <property type="entry name" value="RGM_C"/>
</dbReference>
<dbReference type="Pfam" id="PF06534">
    <property type="entry name" value="RGM_C"/>
    <property type="match status" value="1"/>
</dbReference>
<reference evidence="2 3" key="2">
    <citation type="submission" date="2019-01" db="EMBL/GenBank/DDBJ databases">
        <title>The decoding of complex shrimp genome reveals the adaptation for benthos swimmer, frequently molting mechanism and breeding impact on genome.</title>
        <authorList>
            <person name="Sun Y."/>
            <person name="Gao Y."/>
            <person name="Yu Y."/>
        </authorList>
    </citation>
    <scope>NUCLEOTIDE SEQUENCE [LARGE SCALE GENOMIC DNA]</scope>
    <source>
        <tissue evidence="2">Muscle</tissue>
    </source>
</reference>
<dbReference type="GO" id="GO:0015026">
    <property type="term" value="F:coreceptor activity"/>
    <property type="evidence" value="ECO:0007669"/>
    <property type="project" value="TreeGrafter"/>
</dbReference>
<comment type="caution">
    <text evidence="2">The sequence shown here is derived from an EMBL/GenBank/DDBJ whole genome shotgun (WGS) entry which is preliminary data.</text>
</comment>
<gene>
    <name evidence="2" type="ORF">C7M84_014036</name>
</gene>
<dbReference type="PANTHER" id="PTHR31428:SF6">
    <property type="entry name" value="REPULSIVE GUIDANCE MOLECULE B HOMOLOG DRAG-1"/>
    <property type="match status" value="1"/>
</dbReference>
<proteinExistence type="predicted"/>
<organism evidence="2 3">
    <name type="scientific">Penaeus vannamei</name>
    <name type="common">Whiteleg shrimp</name>
    <name type="synonym">Litopenaeus vannamei</name>
    <dbReference type="NCBI Taxonomy" id="6689"/>
    <lineage>
        <taxon>Eukaryota</taxon>
        <taxon>Metazoa</taxon>
        <taxon>Ecdysozoa</taxon>
        <taxon>Arthropoda</taxon>
        <taxon>Crustacea</taxon>
        <taxon>Multicrustacea</taxon>
        <taxon>Malacostraca</taxon>
        <taxon>Eumalacostraca</taxon>
        <taxon>Eucarida</taxon>
        <taxon>Decapoda</taxon>
        <taxon>Dendrobranchiata</taxon>
        <taxon>Penaeoidea</taxon>
        <taxon>Penaeidae</taxon>
        <taxon>Penaeus</taxon>
    </lineage>
</organism>
<dbReference type="GO" id="GO:0005886">
    <property type="term" value="C:plasma membrane"/>
    <property type="evidence" value="ECO:0007669"/>
    <property type="project" value="TreeGrafter"/>
</dbReference>
<dbReference type="Proteomes" id="UP000283509">
    <property type="component" value="Unassembled WGS sequence"/>
</dbReference>
<evidence type="ECO:0000313" key="3">
    <source>
        <dbReference type="Proteomes" id="UP000283509"/>
    </source>
</evidence>
<keyword evidence="3" id="KW-1185">Reference proteome</keyword>
<accession>A0A3R7QHR8</accession>
<feature type="domain" description="Repulsive guidance molecule C-terminal" evidence="1">
    <location>
        <begin position="174"/>
        <end position="275"/>
    </location>
</feature>
<dbReference type="PANTHER" id="PTHR31428">
    <property type="entry name" value="RGM DOMAIN FAMILY MEMBER DRAG-1"/>
    <property type="match status" value="1"/>
</dbReference>
<dbReference type="STRING" id="6689.A0A3R7QHR8"/>
<reference evidence="2 3" key="1">
    <citation type="submission" date="2018-04" db="EMBL/GenBank/DDBJ databases">
        <authorList>
            <person name="Zhang X."/>
            <person name="Yuan J."/>
            <person name="Li F."/>
            <person name="Xiang J."/>
        </authorList>
    </citation>
    <scope>NUCLEOTIDE SEQUENCE [LARGE SCALE GENOMIC DNA]</scope>
    <source>
        <tissue evidence="2">Muscle</tissue>
    </source>
</reference>
<dbReference type="AlphaFoldDB" id="A0A3R7QHR8"/>
<evidence type="ECO:0000313" key="2">
    <source>
        <dbReference type="EMBL" id="ROT67862.1"/>
    </source>
</evidence>
<evidence type="ECO:0000259" key="1">
    <source>
        <dbReference type="Pfam" id="PF06534"/>
    </source>
</evidence>
<dbReference type="GO" id="GO:0030509">
    <property type="term" value="P:BMP signaling pathway"/>
    <property type="evidence" value="ECO:0007669"/>
    <property type="project" value="TreeGrafter"/>
</dbReference>
<name>A0A3R7QHR8_PENVA</name>
<sequence>MYSTGNGADQGTQPLRISKHVRGFERYSCPSLRGRHYLVSCGRQGHSSVAIPYAFESAALRVSFVFDLHGSLLLNHGSPPSSVASASDGALASLSLSGEAGAISLGTHQAVVEGRRSPGMRRAQGRASLDNAARAPIGCNMRRPQQGDMVLVAMEAETTVVASRLRSGIDNKRYVRGNRYLTVLVTLPESLLEELERDGDEVQLCLQGCHEQERLDRPGAAPLSMAAMSKSKAKELCKGYNVTDYYLDSCIFDLMATGDTSFCKAAQTAQKDLWEHDPIGAQRLLLNCSDPPCMWSPSFLLLDTPPPLLFSRVTPSLLIILLLLSALPSVCKLSLGGSSDLSTTLSSR</sequence>
<dbReference type="InterPro" id="IPR040287">
    <property type="entry name" value="RGM"/>
</dbReference>
<protein>
    <submittedName>
        <fullName evidence="2">Putative RGM domain family member B-like isoform X1</fullName>
    </submittedName>
</protein>